<dbReference type="CDD" id="cd02870">
    <property type="entry name" value="PseudoU_synth_RsuA_like"/>
    <property type="match status" value="1"/>
</dbReference>
<dbReference type="InterPro" id="IPR000748">
    <property type="entry name" value="PsdUridine_synth_RsuA/RluB/E/F"/>
</dbReference>
<dbReference type="NCBIfam" id="TIGR00093">
    <property type="entry name" value="pseudouridine synthase"/>
    <property type="match status" value="1"/>
</dbReference>
<comment type="caution">
    <text evidence="6">The sequence shown here is derived from an EMBL/GenBank/DDBJ whole genome shotgun (WGS) entry which is preliminary data.</text>
</comment>
<name>A0ABU9VQC7_9CLOT</name>
<evidence type="ECO:0000256" key="2">
    <source>
        <dbReference type="ARBA" id="ARBA00023235"/>
    </source>
</evidence>
<feature type="domain" description="RNA-binding S4" evidence="5">
    <location>
        <begin position="3"/>
        <end position="63"/>
    </location>
</feature>
<dbReference type="SMART" id="SM00363">
    <property type="entry name" value="S4"/>
    <property type="match status" value="1"/>
</dbReference>
<dbReference type="InterPro" id="IPR020103">
    <property type="entry name" value="PsdUridine_synth_cat_dom_sf"/>
</dbReference>
<dbReference type="SUPFAM" id="SSF55174">
    <property type="entry name" value="Alpha-L RNA-binding motif"/>
    <property type="match status" value="1"/>
</dbReference>
<organism evidence="6 7">
    <name type="scientific">Anoxynatronum sibiricum</name>
    <dbReference type="NCBI Taxonomy" id="210623"/>
    <lineage>
        <taxon>Bacteria</taxon>
        <taxon>Bacillati</taxon>
        <taxon>Bacillota</taxon>
        <taxon>Clostridia</taxon>
        <taxon>Eubacteriales</taxon>
        <taxon>Clostridiaceae</taxon>
        <taxon>Anoxynatronum</taxon>
    </lineage>
</organism>
<keyword evidence="7" id="KW-1185">Reference proteome</keyword>
<dbReference type="Pfam" id="PF01479">
    <property type="entry name" value="S4"/>
    <property type="match status" value="1"/>
</dbReference>
<evidence type="ECO:0000313" key="6">
    <source>
        <dbReference type="EMBL" id="MEN1759387.1"/>
    </source>
</evidence>
<dbReference type="PROSITE" id="PS50889">
    <property type="entry name" value="S4"/>
    <property type="match status" value="1"/>
</dbReference>
<dbReference type="InterPro" id="IPR042092">
    <property type="entry name" value="PsdUridine_s_RsuA/RluB/E/F_cat"/>
</dbReference>
<dbReference type="EC" id="5.4.99.-" evidence="4"/>
<gene>
    <name evidence="6" type="ORF">AAIG11_02775</name>
</gene>
<dbReference type="PANTHER" id="PTHR47683">
    <property type="entry name" value="PSEUDOURIDINE SYNTHASE FAMILY PROTEIN-RELATED"/>
    <property type="match status" value="1"/>
</dbReference>
<dbReference type="Gene3D" id="3.30.70.1560">
    <property type="entry name" value="Alpha-L RNA-binding motif"/>
    <property type="match status" value="1"/>
</dbReference>
<evidence type="ECO:0000313" key="7">
    <source>
        <dbReference type="Proteomes" id="UP001407405"/>
    </source>
</evidence>
<dbReference type="CDD" id="cd00165">
    <property type="entry name" value="S4"/>
    <property type="match status" value="1"/>
</dbReference>
<keyword evidence="2 4" id="KW-0413">Isomerase</keyword>
<keyword evidence="3" id="KW-0694">RNA-binding</keyword>
<dbReference type="PROSITE" id="PS01149">
    <property type="entry name" value="PSI_RSU"/>
    <property type="match status" value="1"/>
</dbReference>
<evidence type="ECO:0000256" key="3">
    <source>
        <dbReference type="PROSITE-ProRule" id="PRU00182"/>
    </source>
</evidence>
<dbReference type="InterPro" id="IPR036986">
    <property type="entry name" value="S4_RNA-bd_sf"/>
</dbReference>
<evidence type="ECO:0000259" key="5">
    <source>
        <dbReference type="SMART" id="SM00363"/>
    </source>
</evidence>
<dbReference type="Pfam" id="PF00849">
    <property type="entry name" value="PseudoU_synth_2"/>
    <property type="match status" value="1"/>
</dbReference>
<evidence type="ECO:0000256" key="4">
    <source>
        <dbReference type="RuleBase" id="RU003887"/>
    </source>
</evidence>
<dbReference type="PANTHER" id="PTHR47683:SF2">
    <property type="entry name" value="RNA-BINDING S4 DOMAIN-CONTAINING PROTEIN"/>
    <property type="match status" value="1"/>
</dbReference>
<proteinExistence type="inferred from homology"/>
<dbReference type="RefSeq" id="WP_343184749.1">
    <property type="nucleotide sequence ID" value="NZ_JBCITM010000002.1"/>
</dbReference>
<dbReference type="InterPro" id="IPR018496">
    <property type="entry name" value="PsdUridine_synth_RsuA/RluB_CS"/>
</dbReference>
<dbReference type="Proteomes" id="UP001407405">
    <property type="component" value="Unassembled WGS sequence"/>
</dbReference>
<comment type="similarity">
    <text evidence="1 4">Belongs to the pseudouridine synthase RsuA family.</text>
</comment>
<protein>
    <recommendedName>
        <fullName evidence="4">Pseudouridine synthase</fullName>
        <ecNumber evidence="4">5.4.99.-</ecNumber>
    </recommendedName>
</protein>
<dbReference type="InterPro" id="IPR020094">
    <property type="entry name" value="TruA/RsuA/RluB/E/F_N"/>
</dbReference>
<sequence length="239" mass="26812">MKIRLQKYLSMNGIASRRQCESEIASGHVAVNGKVITEMGYQIDSGTDQVTYRGKCVLPSQQKVTILLHKPIGVVSTAKDQFGRTTVVDLVKVSERLYPVGRLDYLTSGLLLLTSDGDVALRLTHPRYQTKKVYQAWLQGVITEDAMHQFRSGVSIEEYVTAPAEIKILKKKPNKCQVEIVLREGKNRQVRKMCDFLGYPVSQLKRVGVGSLTLGDLKPGEWRYLSAEEVNQLMNPDQS</sequence>
<dbReference type="Gene3D" id="3.10.290.10">
    <property type="entry name" value="RNA-binding S4 domain"/>
    <property type="match status" value="1"/>
</dbReference>
<dbReference type="EMBL" id="JBCITM010000002">
    <property type="protein sequence ID" value="MEN1759387.1"/>
    <property type="molecule type" value="Genomic_DNA"/>
</dbReference>
<reference evidence="6 7" key="1">
    <citation type="submission" date="2024-04" db="EMBL/GenBank/DDBJ databases">
        <title>Genome sequencing and metabolic network reconstruction of aminoacids and betaine degradation by Anoxynatronum sibiricum.</title>
        <authorList>
            <person name="Detkova E.N."/>
            <person name="Boltjanskaja Y.V."/>
            <person name="Mardanov A.V."/>
            <person name="Kevbrin V."/>
        </authorList>
    </citation>
    <scope>NUCLEOTIDE SEQUENCE [LARGE SCALE GENOMIC DNA]</scope>
    <source>
        <strain evidence="6 7">Z-7981</strain>
    </source>
</reference>
<dbReference type="SUPFAM" id="SSF55120">
    <property type="entry name" value="Pseudouridine synthase"/>
    <property type="match status" value="1"/>
</dbReference>
<dbReference type="InterPro" id="IPR002942">
    <property type="entry name" value="S4_RNA-bd"/>
</dbReference>
<dbReference type="GO" id="GO:0016853">
    <property type="term" value="F:isomerase activity"/>
    <property type="evidence" value="ECO:0007669"/>
    <property type="project" value="UniProtKB-KW"/>
</dbReference>
<evidence type="ECO:0000256" key="1">
    <source>
        <dbReference type="ARBA" id="ARBA00008348"/>
    </source>
</evidence>
<dbReference type="InterPro" id="IPR006145">
    <property type="entry name" value="PsdUridine_synth_RsuA/RluA"/>
</dbReference>
<accession>A0ABU9VQC7</accession>
<dbReference type="Gene3D" id="3.30.70.580">
    <property type="entry name" value="Pseudouridine synthase I, catalytic domain, N-terminal subdomain"/>
    <property type="match status" value="1"/>
</dbReference>
<dbReference type="InterPro" id="IPR050343">
    <property type="entry name" value="RsuA_PseudoU_synthase"/>
</dbReference>